<gene>
    <name evidence="2" type="ORF">LV75_005196</name>
</gene>
<evidence type="ECO:0008006" key="4">
    <source>
        <dbReference type="Google" id="ProtNLM"/>
    </source>
</evidence>
<protein>
    <recommendedName>
        <fullName evidence="4">Methylamine utilization protein MauE</fullName>
    </recommendedName>
</protein>
<dbReference type="Proteomes" id="UP001205185">
    <property type="component" value="Unassembled WGS sequence"/>
</dbReference>
<dbReference type="EMBL" id="JAMTCO010000013">
    <property type="protein sequence ID" value="MCP2272670.1"/>
    <property type="molecule type" value="Genomic_DNA"/>
</dbReference>
<sequence>MTTPWPDVVLALLAGPLVVAGLAKVAARADRLSWPVERGPLRAPVGPRLVGTAEVLAACAVTVVQGRPAAVLAVTVGVVLTTAAAVLRGRECACFGAARLATVKRSHVVGNLLGTAAAVAALVGGPGDDPVLRAAVAGASALVAATVVLVLDRRARRVVTTPRCDEPISAVRLYTTAGCPSCRAVKQLVATVEQARRDAVVTVVLAAGEKPPGELGIAGVPAAIGLGTTGEPVCGPVSGVGAVKALVDSISVVAPERATDRVG</sequence>
<evidence type="ECO:0000313" key="2">
    <source>
        <dbReference type="EMBL" id="MCP2272670.1"/>
    </source>
</evidence>
<proteinExistence type="predicted"/>
<evidence type="ECO:0000256" key="1">
    <source>
        <dbReference type="SAM" id="Phobius"/>
    </source>
</evidence>
<keyword evidence="1" id="KW-1133">Transmembrane helix</keyword>
<organism evidence="2 3">
    <name type="scientific">Actinokineospora diospyrosa</name>
    <dbReference type="NCBI Taxonomy" id="103728"/>
    <lineage>
        <taxon>Bacteria</taxon>
        <taxon>Bacillati</taxon>
        <taxon>Actinomycetota</taxon>
        <taxon>Actinomycetes</taxon>
        <taxon>Pseudonocardiales</taxon>
        <taxon>Pseudonocardiaceae</taxon>
        <taxon>Actinokineospora</taxon>
    </lineage>
</organism>
<feature type="transmembrane region" description="Helical" evidence="1">
    <location>
        <begin position="108"/>
        <end position="125"/>
    </location>
</feature>
<name>A0ABT1IJ35_9PSEU</name>
<dbReference type="RefSeq" id="WP_253889593.1">
    <property type="nucleotide sequence ID" value="NZ_BAAAVB010000008.1"/>
</dbReference>
<comment type="caution">
    <text evidence="2">The sequence shown here is derived from an EMBL/GenBank/DDBJ whole genome shotgun (WGS) entry which is preliminary data.</text>
</comment>
<feature type="transmembrane region" description="Helical" evidence="1">
    <location>
        <begin position="131"/>
        <end position="151"/>
    </location>
</feature>
<evidence type="ECO:0000313" key="3">
    <source>
        <dbReference type="Proteomes" id="UP001205185"/>
    </source>
</evidence>
<keyword evidence="1" id="KW-0472">Membrane</keyword>
<reference evidence="2 3" key="1">
    <citation type="submission" date="2022-06" db="EMBL/GenBank/DDBJ databases">
        <title>Genomic Encyclopedia of Archaeal and Bacterial Type Strains, Phase II (KMG-II): from individual species to whole genera.</title>
        <authorList>
            <person name="Goeker M."/>
        </authorList>
    </citation>
    <scope>NUCLEOTIDE SEQUENCE [LARGE SCALE GENOMIC DNA]</scope>
    <source>
        <strain evidence="2 3">DSM 44255</strain>
    </source>
</reference>
<accession>A0ABT1IJ35</accession>
<keyword evidence="3" id="KW-1185">Reference proteome</keyword>
<feature type="transmembrane region" description="Helical" evidence="1">
    <location>
        <begin position="69"/>
        <end position="87"/>
    </location>
</feature>
<keyword evidence="1" id="KW-0812">Transmembrane</keyword>